<proteinExistence type="predicted"/>
<keyword evidence="1" id="KW-1133">Transmembrane helix</keyword>
<keyword evidence="1" id="KW-0812">Transmembrane</keyword>
<organism evidence="2 3">
    <name type="scientific">Stutzerimonas kirkiae</name>
    <dbReference type="NCBI Taxonomy" id="2211392"/>
    <lineage>
        <taxon>Bacteria</taxon>
        <taxon>Pseudomonadati</taxon>
        <taxon>Pseudomonadota</taxon>
        <taxon>Gammaproteobacteria</taxon>
        <taxon>Pseudomonadales</taxon>
        <taxon>Pseudomonadaceae</taxon>
        <taxon>Stutzerimonas</taxon>
    </lineage>
</organism>
<feature type="transmembrane region" description="Helical" evidence="1">
    <location>
        <begin position="80"/>
        <end position="98"/>
    </location>
</feature>
<keyword evidence="3" id="KW-1185">Reference proteome</keyword>
<keyword evidence="1" id="KW-0472">Membrane</keyword>
<protein>
    <submittedName>
        <fullName evidence="2">Uncharacterized protein</fullName>
    </submittedName>
</protein>
<dbReference type="AlphaFoldDB" id="A0A4Q9RDD1"/>
<evidence type="ECO:0000313" key="3">
    <source>
        <dbReference type="Proteomes" id="UP000292639"/>
    </source>
</evidence>
<reference evidence="2 3" key="1">
    <citation type="submission" date="2018-06" db="EMBL/GenBank/DDBJ databases">
        <title>Three novel Pseudomonas species isolated from symptomatic oak.</title>
        <authorList>
            <person name="Bueno-Gonzalez V."/>
            <person name="Brady C."/>
        </authorList>
    </citation>
    <scope>NUCLEOTIDE SEQUENCE [LARGE SCALE GENOMIC DNA]</scope>
    <source>
        <strain evidence="2 3">P17C</strain>
    </source>
</reference>
<sequence length="117" mass="13743">MTRNKKLLLIFVFLFSWGAGLLLLDAAKEYIKKEYTLSEQNPALEYLKEIGKTPPSIKQRDALIKYVAVLKGFDELFFKYKVWLSIGVLTLYIALLLLSRASSQHEQKERNNRRRYE</sequence>
<name>A0A4Q9RDD1_9GAMM</name>
<evidence type="ECO:0000313" key="2">
    <source>
        <dbReference type="EMBL" id="TBU99371.1"/>
    </source>
</evidence>
<dbReference type="EMBL" id="QJUP01000002">
    <property type="protein sequence ID" value="TBU99371.1"/>
    <property type="molecule type" value="Genomic_DNA"/>
</dbReference>
<comment type="caution">
    <text evidence="2">The sequence shown here is derived from an EMBL/GenBank/DDBJ whole genome shotgun (WGS) entry which is preliminary data.</text>
</comment>
<dbReference type="Proteomes" id="UP000292639">
    <property type="component" value="Unassembled WGS sequence"/>
</dbReference>
<evidence type="ECO:0000256" key="1">
    <source>
        <dbReference type="SAM" id="Phobius"/>
    </source>
</evidence>
<gene>
    <name evidence="2" type="ORF">DNJ96_03440</name>
</gene>
<accession>A0A4Q9RDD1</accession>
<dbReference type="RefSeq" id="WP_131182746.1">
    <property type="nucleotide sequence ID" value="NZ_QJUO01000001.1"/>
</dbReference>